<dbReference type="InterPro" id="IPR040374">
    <property type="entry name" value="BIC"/>
</dbReference>
<dbReference type="PANTHER" id="PTHR34207:SF2">
    <property type="entry name" value="PROTEIN BIC1"/>
    <property type="match status" value="1"/>
</dbReference>
<dbReference type="PANTHER" id="PTHR34207">
    <property type="entry name" value="PROTEIN BIC1"/>
    <property type="match status" value="1"/>
</dbReference>
<reference evidence="2" key="2">
    <citation type="submission" date="2021-03" db="UniProtKB">
        <authorList>
            <consortium name="EnsemblPlants"/>
        </authorList>
    </citation>
    <scope>IDENTIFICATION</scope>
</reference>
<feature type="region of interest" description="Disordered" evidence="1">
    <location>
        <begin position="1"/>
        <end position="68"/>
    </location>
</feature>
<evidence type="ECO:0000256" key="1">
    <source>
        <dbReference type="SAM" id="MobiDB-lite"/>
    </source>
</evidence>
<dbReference type="EnsemblPlants" id="evm.model.03.1644">
    <property type="protein sequence ID" value="cds.evm.model.03.1644"/>
    <property type="gene ID" value="evm.TU.03.1644"/>
</dbReference>
<proteinExistence type="predicted"/>
<feature type="compositionally biased region" description="Basic and acidic residues" evidence="1">
    <location>
        <begin position="7"/>
        <end position="24"/>
    </location>
</feature>
<protein>
    <submittedName>
        <fullName evidence="2">Uncharacterized protein</fullName>
    </submittedName>
</protein>
<dbReference type="Gramene" id="evm.model.03.1644">
    <property type="protein sequence ID" value="cds.evm.model.03.1644"/>
    <property type="gene ID" value="evm.TU.03.1644"/>
</dbReference>
<accession>A0A803P644</accession>
<feature type="compositionally biased region" description="Basic and acidic residues" evidence="1">
    <location>
        <begin position="35"/>
        <end position="52"/>
    </location>
</feature>
<evidence type="ECO:0000313" key="3">
    <source>
        <dbReference type="Proteomes" id="UP000596661"/>
    </source>
</evidence>
<evidence type="ECO:0000313" key="2">
    <source>
        <dbReference type="EnsemblPlants" id="cds.evm.model.03.1644"/>
    </source>
</evidence>
<dbReference type="CDD" id="cd22645">
    <property type="entry name" value="BIC1_CID"/>
    <property type="match status" value="1"/>
</dbReference>
<dbReference type="EMBL" id="UZAU01000327">
    <property type="status" value="NOT_ANNOTATED_CDS"/>
    <property type="molecule type" value="Genomic_DNA"/>
</dbReference>
<dbReference type="Proteomes" id="UP000596661">
    <property type="component" value="Chromosome 3"/>
</dbReference>
<sequence length="160" mass="18808">MAHHHHLQSDHELINGEDRSFERSQKKKKTGLVCCEERGKQEEEKEVSRLRSELSSSEEKDDNGRERLKRHRIEMGGRVWIPDIWGQEDLLKDWIDYLSQHRQIVGEWRWQGKKCHVQGSSLGIKVSYEQLGDEVLEDRIEIGLGDSRHRLSSKIARISE</sequence>
<name>A0A803P644_CANSA</name>
<keyword evidence="3" id="KW-1185">Reference proteome</keyword>
<dbReference type="AlphaFoldDB" id="A0A803P644"/>
<organism evidence="2 3">
    <name type="scientific">Cannabis sativa</name>
    <name type="common">Hemp</name>
    <name type="synonym">Marijuana</name>
    <dbReference type="NCBI Taxonomy" id="3483"/>
    <lineage>
        <taxon>Eukaryota</taxon>
        <taxon>Viridiplantae</taxon>
        <taxon>Streptophyta</taxon>
        <taxon>Embryophyta</taxon>
        <taxon>Tracheophyta</taxon>
        <taxon>Spermatophyta</taxon>
        <taxon>Magnoliopsida</taxon>
        <taxon>eudicotyledons</taxon>
        <taxon>Gunneridae</taxon>
        <taxon>Pentapetalae</taxon>
        <taxon>rosids</taxon>
        <taxon>fabids</taxon>
        <taxon>Rosales</taxon>
        <taxon>Cannabaceae</taxon>
        <taxon>Cannabis</taxon>
    </lineage>
</organism>
<dbReference type="GO" id="GO:0009785">
    <property type="term" value="P:blue light signaling pathway"/>
    <property type="evidence" value="ECO:0007669"/>
    <property type="project" value="InterPro"/>
</dbReference>
<reference evidence="2" key="1">
    <citation type="submission" date="2018-11" db="EMBL/GenBank/DDBJ databases">
        <authorList>
            <person name="Grassa J C."/>
        </authorList>
    </citation>
    <scope>NUCLEOTIDE SEQUENCE [LARGE SCALE GENOMIC DNA]</scope>
</reference>